<dbReference type="PROSITE" id="PS50113">
    <property type="entry name" value="PAC"/>
    <property type="match status" value="4"/>
</dbReference>
<dbReference type="Pfam" id="PF00672">
    <property type="entry name" value="HAMP"/>
    <property type="match status" value="1"/>
</dbReference>
<dbReference type="EMBL" id="JAHHHN010000024">
    <property type="protein sequence ID" value="MBW4564662.1"/>
    <property type="molecule type" value="Genomic_DNA"/>
</dbReference>
<dbReference type="CDD" id="cd16922">
    <property type="entry name" value="HATPase_EvgS-ArcB-TorS-like"/>
    <property type="match status" value="1"/>
</dbReference>
<dbReference type="Pfam" id="PF13426">
    <property type="entry name" value="PAS_9"/>
    <property type="match status" value="1"/>
</dbReference>
<dbReference type="CDD" id="cd12915">
    <property type="entry name" value="PDC2_DGC_like"/>
    <property type="match status" value="1"/>
</dbReference>
<dbReference type="InterPro" id="IPR036097">
    <property type="entry name" value="HisK_dim/P_sf"/>
</dbReference>
<dbReference type="FunFam" id="3.30.565.10:FF:000023">
    <property type="entry name" value="PAS domain-containing sensor histidine kinase"/>
    <property type="match status" value="1"/>
</dbReference>
<dbReference type="Pfam" id="PF00072">
    <property type="entry name" value="Response_reg"/>
    <property type="match status" value="1"/>
</dbReference>
<evidence type="ECO:0000259" key="17">
    <source>
        <dbReference type="PROSITE" id="PS50109"/>
    </source>
</evidence>
<dbReference type="SMART" id="SM00091">
    <property type="entry name" value="PAS"/>
    <property type="match status" value="4"/>
</dbReference>
<dbReference type="PANTHER" id="PTHR43547:SF2">
    <property type="entry name" value="HYBRID SIGNAL TRANSDUCTION HISTIDINE KINASE C"/>
    <property type="match status" value="1"/>
</dbReference>
<protein>
    <recommendedName>
        <fullName evidence="3">histidine kinase</fullName>
        <ecNumber evidence="3">2.7.13.3</ecNumber>
    </recommendedName>
</protein>
<feature type="domain" description="PAC" evidence="20">
    <location>
        <begin position="845"/>
        <end position="898"/>
    </location>
</feature>
<feature type="modified residue" description="4-aspartylphosphate" evidence="14">
    <location>
        <position position="1212"/>
    </location>
</feature>
<dbReference type="PANTHER" id="PTHR43547">
    <property type="entry name" value="TWO-COMPONENT HISTIDINE KINASE"/>
    <property type="match status" value="1"/>
</dbReference>
<dbReference type="Gene3D" id="3.30.565.10">
    <property type="entry name" value="Histidine kinase-like ATPase, C-terminal domain"/>
    <property type="match status" value="1"/>
</dbReference>
<dbReference type="InterPro" id="IPR013656">
    <property type="entry name" value="PAS_4"/>
</dbReference>
<accession>A0A951UIF6</accession>
<evidence type="ECO:0000256" key="15">
    <source>
        <dbReference type="SAM" id="Coils"/>
    </source>
</evidence>
<dbReference type="InterPro" id="IPR005467">
    <property type="entry name" value="His_kinase_dom"/>
</dbReference>
<dbReference type="SUPFAM" id="SSF52172">
    <property type="entry name" value="CheY-like"/>
    <property type="match status" value="1"/>
</dbReference>
<dbReference type="InterPro" id="IPR003594">
    <property type="entry name" value="HATPase_dom"/>
</dbReference>
<dbReference type="InterPro" id="IPR001789">
    <property type="entry name" value="Sig_transdc_resp-reg_receiver"/>
</dbReference>
<evidence type="ECO:0000313" key="22">
    <source>
        <dbReference type="EMBL" id="MBW4564662.1"/>
    </source>
</evidence>
<dbReference type="InterPro" id="IPR000014">
    <property type="entry name" value="PAS"/>
</dbReference>
<dbReference type="CDD" id="cd06225">
    <property type="entry name" value="HAMP"/>
    <property type="match status" value="1"/>
</dbReference>
<proteinExistence type="predicted"/>
<dbReference type="PROSITE" id="PS50112">
    <property type="entry name" value="PAS"/>
    <property type="match status" value="2"/>
</dbReference>
<feature type="domain" description="PAS" evidence="19">
    <location>
        <begin position="774"/>
        <end position="844"/>
    </location>
</feature>
<evidence type="ECO:0000313" key="23">
    <source>
        <dbReference type="Proteomes" id="UP000715781"/>
    </source>
</evidence>
<name>A0A951UIF6_9NOST</name>
<dbReference type="InterPro" id="IPR000700">
    <property type="entry name" value="PAS-assoc_C"/>
</dbReference>
<dbReference type="SMART" id="SM00387">
    <property type="entry name" value="HATPase_c"/>
    <property type="match status" value="1"/>
</dbReference>
<evidence type="ECO:0000256" key="10">
    <source>
        <dbReference type="ARBA" id="ARBA00022840"/>
    </source>
</evidence>
<dbReference type="CDD" id="cd00082">
    <property type="entry name" value="HisKA"/>
    <property type="match status" value="1"/>
</dbReference>
<feature type="domain" description="PAS" evidence="19">
    <location>
        <begin position="519"/>
        <end position="590"/>
    </location>
</feature>
<dbReference type="PROSITE" id="PS50110">
    <property type="entry name" value="RESPONSE_REGULATORY"/>
    <property type="match status" value="1"/>
</dbReference>
<dbReference type="Pfam" id="PF00512">
    <property type="entry name" value="HisKA"/>
    <property type="match status" value="1"/>
</dbReference>
<evidence type="ECO:0000256" key="2">
    <source>
        <dbReference type="ARBA" id="ARBA00004651"/>
    </source>
</evidence>
<comment type="catalytic activity">
    <reaction evidence="1">
        <text>ATP + protein L-histidine = ADP + protein N-phospho-L-histidine.</text>
        <dbReference type="EC" id="2.7.13.3"/>
    </reaction>
</comment>
<comment type="subcellular location">
    <subcellularLocation>
        <location evidence="2">Cell membrane</location>
        <topology evidence="2">Multi-pass membrane protein</topology>
    </subcellularLocation>
</comment>
<dbReference type="PROSITE" id="PS50885">
    <property type="entry name" value="HAMP"/>
    <property type="match status" value="1"/>
</dbReference>
<dbReference type="InterPro" id="IPR004358">
    <property type="entry name" value="Sig_transdc_His_kin-like_C"/>
</dbReference>
<evidence type="ECO:0000256" key="8">
    <source>
        <dbReference type="ARBA" id="ARBA00022741"/>
    </source>
</evidence>
<dbReference type="Gene3D" id="3.30.450.20">
    <property type="entry name" value="PAS domain"/>
    <property type="match status" value="6"/>
</dbReference>
<evidence type="ECO:0000256" key="5">
    <source>
        <dbReference type="ARBA" id="ARBA00022553"/>
    </source>
</evidence>
<dbReference type="SMART" id="SM00304">
    <property type="entry name" value="HAMP"/>
    <property type="match status" value="1"/>
</dbReference>
<dbReference type="SMART" id="SM00388">
    <property type="entry name" value="HisKA"/>
    <property type="match status" value="1"/>
</dbReference>
<evidence type="ECO:0000256" key="7">
    <source>
        <dbReference type="ARBA" id="ARBA00022692"/>
    </source>
</evidence>
<evidence type="ECO:0000259" key="18">
    <source>
        <dbReference type="PROSITE" id="PS50110"/>
    </source>
</evidence>
<dbReference type="SUPFAM" id="SSF55785">
    <property type="entry name" value="PYP-like sensor domain (PAS domain)"/>
    <property type="match status" value="4"/>
</dbReference>
<dbReference type="Gene3D" id="2.10.70.100">
    <property type="match status" value="1"/>
</dbReference>
<dbReference type="InterPro" id="IPR033479">
    <property type="entry name" value="dCache_1"/>
</dbReference>
<keyword evidence="9" id="KW-0418">Kinase</keyword>
<dbReference type="CDD" id="cd00130">
    <property type="entry name" value="PAS"/>
    <property type="match status" value="4"/>
</dbReference>
<feature type="domain" description="Histidine kinase" evidence="17">
    <location>
        <begin position="923"/>
        <end position="1141"/>
    </location>
</feature>
<evidence type="ECO:0000256" key="1">
    <source>
        <dbReference type="ARBA" id="ARBA00000085"/>
    </source>
</evidence>
<evidence type="ECO:0000256" key="16">
    <source>
        <dbReference type="SAM" id="Phobius"/>
    </source>
</evidence>
<evidence type="ECO:0000256" key="12">
    <source>
        <dbReference type="ARBA" id="ARBA00023012"/>
    </source>
</evidence>
<gene>
    <name evidence="22" type="ORF">KME32_26770</name>
</gene>
<dbReference type="Gene3D" id="3.40.50.2300">
    <property type="match status" value="1"/>
</dbReference>
<feature type="domain" description="PAC" evidence="20">
    <location>
        <begin position="721"/>
        <end position="773"/>
    </location>
</feature>
<dbReference type="GO" id="GO:0000155">
    <property type="term" value="F:phosphorelay sensor kinase activity"/>
    <property type="evidence" value="ECO:0007669"/>
    <property type="project" value="InterPro"/>
</dbReference>
<dbReference type="Pfam" id="PF08447">
    <property type="entry name" value="PAS_3"/>
    <property type="match status" value="1"/>
</dbReference>
<dbReference type="InterPro" id="IPR011006">
    <property type="entry name" value="CheY-like_superfamily"/>
</dbReference>
<sequence>MRSWLHSIFLSSLRTRLVVLVLLAVVPALGLILYTASEQRNSATVEAQENTLRLVRLAANNQRQVVEATRQLLTVLAQLPVVRKGNSAECDRLLADLLKQYSTYANFGVLDAQGKTICSAIPYTGSINAVDRAYFQRAMQSRKFAVGEYQIGRITKKATVNFAYPILDKVGRVQAVVIAALDLAQLNQLLAQVKLPEGSVLSIVDHEGRLLVRYPEPQKWVGKSLSEDTFTQMQLAQGEGTYQVISLDGIPRLFAFTRLGDDPLNPDAYIRVGIPTSTVLAKANRLLVRNLVGLSVVTILALIAAWVGGDIFLIRQMNLLVQTAQKLGGGQLNARTGLADTSGELGQLARAIDEMAEALEAREVAIASLNQDLKTLFDLIPIGIIVAQDPEFKQVKANPAFAQILGISPEDNVSYTPVETPRPSYKVLRDGKELTPNEFPLRYAAIHQVEVRGTEVDIVRGDGTVFNLFGYAAPLFDEQGNVRGSVAAFLDISELQAALRERKQAEERTRQLITHVQNQANVLDAILCASVDHIFIFDRAGCYQYVSQGGATVMGLKPEDVVGKTWRELGLPPDTMTRLDAQREAVMATGQPITAETDYTAADGMHYYEYILAPLQSAMQTIEGVIAVSRDITDRKQTEQALRQSEQRLRLAQRAAKIGTWEWNIQTNEVSWSEGIWDILGLEQGSEELGMKPWVEFIHPEDRERISQTVETLFKQGEEYYDDEFRIIRKNGTVVWLASKGRIIHGVDGQVERILGVNIDISERKQAEEVLRASEERFQAFMAHSPASAWITDADGCLLYLSPTYYQTFKLPAGDAVGKTVFDVYDIEIAQQFLENIRTVATTNQVLELIEVAPRPDGTMGDFLVYKFPIANPSGQTLIGGVAIDITERRRVAQEREQLLNREQAAREAAEAANRIKDEFLAVLSHELRTPLNPILGWTKLLRAGKLDEAKKAIALETIERNAQLQTQLIGDLLDISRILQGKLMLNICPVDLAATIEAAKETVRLAAEAKSIQIHTDFAPSVKSFMGDSGRLQQVVWNLLSNAVKFTPVGGEVKIKLESADTYAEIQVSDSGKGISSEFLPYVFDTFRQADSATTRKFGGLGLGLAIVRHIVEMHGGTVYVESPGEGQGATFTVRLPLMITTPEVKRNETQTEKLLDLSGVQVLVVDDEVDTREMLTFIIEQYGAEVKATSSATEALEILKQFHPDVLVSDIAMPEMDGYTLMRQVRGWPSEQGGQIPAVSEAMPKAIALTAYAGEFNQQQALKAGFQKHLSKPVEPDELVRAIASLASCKLF</sequence>
<evidence type="ECO:0000259" key="19">
    <source>
        <dbReference type="PROSITE" id="PS50112"/>
    </source>
</evidence>
<feature type="domain" description="Response regulatory" evidence="18">
    <location>
        <begin position="1163"/>
        <end position="1289"/>
    </location>
</feature>
<feature type="domain" description="PAC" evidence="20">
    <location>
        <begin position="452"/>
        <end position="504"/>
    </location>
</feature>
<dbReference type="CDD" id="cd17580">
    <property type="entry name" value="REC_2_DhkD-like"/>
    <property type="match status" value="1"/>
</dbReference>
<dbReference type="InterPro" id="IPR003661">
    <property type="entry name" value="HisK_dim/P_dom"/>
</dbReference>
<dbReference type="Pfam" id="PF02743">
    <property type="entry name" value="dCache_1"/>
    <property type="match status" value="1"/>
</dbReference>
<feature type="coiled-coil region" evidence="15">
    <location>
        <begin position="889"/>
        <end position="916"/>
    </location>
</feature>
<keyword evidence="4" id="KW-1003">Cell membrane</keyword>
<reference evidence="22" key="1">
    <citation type="submission" date="2021-05" db="EMBL/GenBank/DDBJ databases">
        <authorList>
            <person name="Pietrasiak N."/>
            <person name="Ward R."/>
            <person name="Stajich J.E."/>
            <person name="Kurbessoian T."/>
        </authorList>
    </citation>
    <scope>NUCLEOTIDE SEQUENCE</scope>
    <source>
        <strain evidence="22">JT2-VF2</strain>
    </source>
</reference>
<dbReference type="InterPro" id="IPR001610">
    <property type="entry name" value="PAC"/>
</dbReference>
<dbReference type="Gene3D" id="6.10.340.10">
    <property type="match status" value="1"/>
</dbReference>
<keyword evidence="11 16" id="KW-1133">Transmembrane helix</keyword>
<keyword evidence="8" id="KW-0547">Nucleotide-binding</keyword>
<evidence type="ECO:0000259" key="20">
    <source>
        <dbReference type="PROSITE" id="PS50113"/>
    </source>
</evidence>
<dbReference type="SUPFAM" id="SSF158472">
    <property type="entry name" value="HAMP domain-like"/>
    <property type="match status" value="1"/>
</dbReference>
<dbReference type="EC" id="2.7.13.3" evidence="3"/>
<evidence type="ECO:0000256" key="6">
    <source>
        <dbReference type="ARBA" id="ARBA00022679"/>
    </source>
</evidence>
<keyword evidence="5 14" id="KW-0597">Phosphoprotein</keyword>
<organism evidence="22 23">
    <name type="scientific">Mojavia pulchra JT2-VF2</name>
    <dbReference type="NCBI Taxonomy" id="287848"/>
    <lineage>
        <taxon>Bacteria</taxon>
        <taxon>Bacillati</taxon>
        <taxon>Cyanobacteriota</taxon>
        <taxon>Cyanophyceae</taxon>
        <taxon>Nostocales</taxon>
        <taxon>Nostocaceae</taxon>
    </lineage>
</organism>
<keyword evidence="7 16" id="KW-0812">Transmembrane</keyword>
<dbReference type="InterPro" id="IPR003660">
    <property type="entry name" value="HAMP_dom"/>
</dbReference>
<reference evidence="22" key="2">
    <citation type="journal article" date="2022" name="Microbiol. Resour. Announc.">
        <title>Metagenome Sequencing to Explore Phylogenomics of Terrestrial Cyanobacteria.</title>
        <authorList>
            <person name="Ward R.D."/>
            <person name="Stajich J.E."/>
            <person name="Johansen J.R."/>
            <person name="Huntemann M."/>
            <person name="Clum A."/>
            <person name="Foster B."/>
            <person name="Foster B."/>
            <person name="Roux S."/>
            <person name="Palaniappan K."/>
            <person name="Varghese N."/>
            <person name="Mukherjee S."/>
            <person name="Reddy T.B.K."/>
            <person name="Daum C."/>
            <person name="Copeland A."/>
            <person name="Chen I.A."/>
            <person name="Ivanova N.N."/>
            <person name="Kyrpides N.C."/>
            <person name="Shapiro N."/>
            <person name="Eloe-Fadrosh E.A."/>
            <person name="Pietrasiak N."/>
        </authorList>
    </citation>
    <scope>NUCLEOTIDE SEQUENCE</scope>
    <source>
        <strain evidence="22">JT2-VF2</strain>
    </source>
</reference>
<dbReference type="SUPFAM" id="SSF55874">
    <property type="entry name" value="ATPase domain of HSP90 chaperone/DNA topoisomerase II/histidine kinase"/>
    <property type="match status" value="1"/>
</dbReference>
<dbReference type="Proteomes" id="UP000715781">
    <property type="component" value="Unassembled WGS sequence"/>
</dbReference>
<dbReference type="Pfam" id="PF02518">
    <property type="entry name" value="HATPase_c"/>
    <property type="match status" value="1"/>
</dbReference>
<feature type="domain" description="PAC" evidence="20">
    <location>
        <begin position="593"/>
        <end position="644"/>
    </location>
</feature>
<dbReference type="NCBIfam" id="TIGR00229">
    <property type="entry name" value="sensory_box"/>
    <property type="match status" value="3"/>
</dbReference>
<keyword evidence="15" id="KW-0175">Coiled coil</keyword>
<keyword evidence="10" id="KW-0067">ATP-binding</keyword>
<dbReference type="InterPro" id="IPR036890">
    <property type="entry name" value="HATPase_C_sf"/>
</dbReference>
<dbReference type="GO" id="GO:0005886">
    <property type="term" value="C:plasma membrane"/>
    <property type="evidence" value="ECO:0007669"/>
    <property type="project" value="UniProtKB-SubCell"/>
</dbReference>
<feature type="transmembrane region" description="Helical" evidence="16">
    <location>
        <begin position="291"/>
        <end position="313"/>
    </location>
</feature>
<feature type="domain" description="HAMP" evidence="21">
    <location>
        <begin position="311"/>
        <end position="364"/>
    </location>
</feature>
<dbReference type="SMART" id="SM00448">
    <property type="entry name" value="REC"/>
    <property type="match status" value="1"/>
</dbReference>
<evidence type="ECO:0000256" key="3">
    <source>
        <dbReference type="ARBA" id="ARBA00012438"/>
    </source>
</evidence>
<evidence type="ECO:0000256" key="13">
    <source>
        <dbReference type="ARBA" id="ARBA00023136"/>
    </source>
</evidence>
<dbReference type="SUPFAM" id="SSF47384">
    <property type="entry name" value="Homodimeric domain of signal transducing histidine kinase"/>
    <property type="match status" value="1"/>
</dbReference>
<dbReference type="PRINTS" id="PR00344">
    <property type="entry name" value="BCTRLSENSOR"/>
</dbReference>
<keyword evidence="13 16" id="KW-0472">Membrane</keyword>
<dbReference type="CDD" id="cd12914">
    <property type="entry name" value="PDC1_DGC_like"/>
    <property type="match status" value="1"/>
</dbReference>
<comment type="caution">
    <text evidence="22">The sequence shown here is derived from an EMBL/GenBank/DDBJ whole genome shotgun (WGS) entry which is preliminary data.</text>
</comment>
<dbReference type="InterPro" id="IPR013655">
    <property type="entry name" value="PAS_fold_3"/>
</dbReference>
<evidence type="ECO:0000256" key="4">
    <source>
        <dbReference type="ARBA" id="ARBA00022475"/>
    </source>
</evidence>
<dbReference type="PROSITE" id="PS50109">
    <property type="entry name" value="HIS_KIN"/>
    <property type="match status" value="1"/>
</dbReference>
<dbReference type="GO" id="GO:0005524">
    <property type="term" value="F:ATP binding"/>
    <property type="evidence" value="ECO:0007669"/>
    <property type="project" value="UniProtKB-KW"/>
</dbReference>
<evidence type="ECO:0000256" key="11">
    <source>
        <dbReference type="ARBA" id="ARBA00022989"/>
    </source>
</evidence>
<keyword evidence="12" id="KW-0902">Two-component regulatory system</keyword>
<evidence type="ECO:0000256" key="9">
    <source>
        <dbReference type="ARBA" id="ARBA00022777"/>
    </source>
</evidence>
<evidence type="ECO:0000256" key="14">
    <source>
        <dbReference type="PROSITE-ProRule" id="PRU00169"/>
    </source>
</evidence>
<dbReference type="SMART" id="SM00086">
    <property type="entry name" value="PAC"/>
    <property type="match status" value="4"/>
</dbReference>
<dbReference type="Gene3D" id="1.10.287.130">
    <property type="match status" value="1"/>
</dbReference>
<evidence type="ECO:0000259" key="21">
    <source>
        <dbReference type="PROSITE" id="PS50885"/>
    </source>
</evidence>
<keyword evidence="6" id="KW-0808">Transferase</keyword>
<dbReference type="InterPro" id="IPR035965">
    <property type="entry name" value="PAS-like_dom_sf"/>
</dbReference>
<dbReference type="Pfam" id="PF08448">
    <property type="entry name" value="PAS_4"/>
    <property type="match status" value="2"/>
</dbReference>